<dbReference type="GO" id="GO:0006780">
    <property type="term" value="P:uroporphyrinogen III biosynthetic process"/>
    <property type="evidence" value="ECO:0007669"/>
    <property type="project" value="InterPro"/>
</dbReference>
<dbReference type="EMBL" id="RBXX01000002">
    <property type="protein sequence ID" value="RKT83266.1"/>
    <property type="molecule type" value="Genomic_DNA"/>
</dbReference>
<accession>A0A1I5A554</accession>
<evidence type="ECO:0000313" key="2">
    <source>
        <dbReference type="EMBL" id="RKT83266.1"/>
    </source>
</evidence>
<dbReference type="Pfam" id="PF02602">
    <property type="entry name" value="HEM4"/>
    <property type="match status" value="1"/>
</dbReference>
<dbReference type="GO" id="GO:0004852">
    <property type="term" value="F:uroporphyrinogen-III synthase activity"/>
    <property type="evidence" value="ECO:0007669"/>
    <property type="project" value="InterPro"/>
</dbReference>
<evidence type="ECO:0000313" key="3">
    <source>
        <dbReference type="EMBL" id="SFN57701.1"/>
    </source>
</evidence>
<dbReference type="InterPro" id="IPR003754">
    <property type="entry name" value="4pyrrol_synth_uPrphyn_synth"/>
</dbReference>
<organism evidence="3 4">
    <name type="scientific">Saccharopolyspora antimicrobica</name>
    <dbReference type="NCBI Taxonomy" id="455193"/>
    <lineage>
        <taxon>Bacteria</taxon>
        <taxon>Bacillati</taxon>
        <taxon>Actinomycetota</taxon>
        <taxon>Actinomycetes</taxon>
        <taxon>Pseudonocardiales</taxon>
        <taxon>Pseudonocardiaceae</taxon>
        <taxon>Saccharopolyspora</taxon>
    </lineage>
</organism>
<evidence type="ECO:0000313" key="5">
    <source>
        <dbReference type="Proteomes" id="UP000270697"/>
    </source>
</evidence>
<dbReference type="OrthoDB" id="213853at2"/>
<dbReference type="AlphaFoldDB" id="A0A1I5A554"/>
<name>A0A1I5A554_9PSEU</name>
<reference evidence="3 4" key="1">
    <citation type="submission" date="2016-10" db="EMBL/GenBank/DDBJ databases">
        <authorList>
            <person name="de Groot N.N."/>
        </authorList>
    </citation>
    <scope>NUCLEOTIDE SEQUENCE [LARGE SCALE GENOMIC DNA]</scope>
    <source>
        <strain evidence="3 4">CPCC 201259</strain>
    </source>
</reference>
<protein>
    <submittedName>
        <fullName evidence="3">Uroporphyrinogen-III synthase</fullName>
    </submittedName>
</protein>
<feature type="domain" description="Tetrapyrrole biosynthesis uroporphyrinogen III synthase" evidence="1">
    <location>
        <begin position="36"/>
        <end position="276"/>
    </location>
</feature>
<dbReference type="STRING" id="455193.SAMN05421805_105249"/>
<dbReference type="CDD" id="cd06578">
    <property type="entry name" value="HemD"/>
    <property type="match status" value="1"/>
</dbReference>
<dbReference type="NCBIfam" id="NF005568">
    <property type="entry name" value="PRK07239.1"/>
    <property type="match status" value="1"/>
</dbReference>
<evidence type="ECO:0000259" key="1">
    <source>
        <dbReference type="Pfam" id="PF02602"/>
    </source>
</evidence>
<dbReference type="PANTHER" id="PTHR40082:SF1">
    <property type="entry name" value="BLR5956 PROTEIN"/>
    <property type="match status" value="1"/>
</dbReference>
<evidence type="ECO:0000313" key="4">
    <source>
        <dbReference type="Proteomes" id="UP000199398"/>
    </source>
</evidence>
<dbReference type="Proteomes" id="UP000270697">
    <property type="component" value="Unassembled WGS sequence"/>
</dbReference>
<dbReference type="EMBL" id="FOUP01000005">
    <property type="protein sequence ID" value="SFN57701.1"/>
    <property type="molecule type" value="Genomic_DNA"/>
</dbReference>
<dbReference type="PANTHER" id="PTHR40082">
    <property type="entry name" value="BLR5956 PROTEIN"/>
    <property type="match status" value="1"/>
</dbReference>
<reference evidence="2 5" key="2">
    <citation type="submission" date="2018-10" db="EMBL/GenBank/DDBJ databases">
        <title>Sequencing the genomes of 1000 actinobacteria strains.</title>
        <authorList>
            <person name="Klenk H.-P."/>
        </authorList>
    </citation>
    <scope>NUCLEOTIDE SEQUENCE [LARGE SCALE GENOMIC DNA]</scope>
    <source>
        <strain evidence="2 5">DSM 45119</strain>
    </source>
</reference>
<keyword evidence="5" id="KW-1185">Reference proteome</keyword>
<dbReference type="SUPFAM" id="SSF69618">
    <property type="entry name" value="HemD-like"/>
    <property type="match status" value="1"/>
</dbReference>
<gene>
    <name evidence="2" type="ORF">ATL45_1547</name>
    <name evidence="3" type="ORF">SAMN05421805_105249</name>
</gene>
<sequence>MPFTGVVAWCEDGVVDEEQPLRGFTVGVTAERKAEEIGALLARRGARVVFGAAMHTVPLPEDGELAAATAEVLAAPVDHVVAITGIGFRGWFEAAEHAGAGERLREHLSSAEVAARGAKARGAVRGAGLVESFTSPSEESAEVLAHLLERDLAGKRVVLQVHGDPMLEFRRALRDAGAEVVPVTVYRWTDPVDLGALDGLIDAVLRGEVDALPFTSAPAATNFLARADRTGRGERLREVLRDKVFIACVGPVTAAPIAAAGLPYAMPERSRTAALVRLVADELPGRQQSEVD</sequence>
<dbReference type="InterPro" id="IPR036108">
    <property type="entry name" value="4pyrrol_syn_uPrphyn_synt_sf"/>
</dbReference>
<proteinExistence type="predicted"/>
<dbReference type="Gene3D" id="3.40.50.10090">
    <property type="match status" value="2"/>
</dbReference>
<dbReference type="Proteomes" id="UP000199398">
    <property type="component" value="Unassembled WGS sequence"/>
</dbReference>
<dbReference type="InterPro" id="IPR039793">
    <property type="entry name" value="UROS/Hem4"/>
</dbReference>